<name>A0A449BD58_HAPAX</name>
<dbReference type="GO" id="GO:0009003">
    <property type="term" value="F:signal peptidase activity"/>
    <property type="evidence" value="ECO:0007669"/>
    <property type="project" value="UniProtKB-EC"/>
</dbReference>
<dbReference type="Proteomes" id="UP000289841">
    <property type="component" value="Chromosome"/>
</dbReference>
<keyword evidence="7" id="KW-1185">Reference proteome</keyword>
<evidence type="ECO:0000256" key="3">
    <source>
        <dbReference type="PIRSR" id="PIRSR600223-1"/>
    </source>
</evidence>
<dbReference type="RefSeq" id="WP_026390488.1">
    <property type="nucleotide sequence ID" value="NZ_LR215048.1"/>
</dbReference>
<dbReference type="EMBL" id="LR215048">
    <property type="protein sequence ID" value="VEU80365.1"/>
    <property type="molecule type" value="Genomic_DNA"/>
</dbReference>
<dbReference type="InterPro" id="IPR036286">
    <property type="entry name" value="LexA/Signal_pep-like_sf"/>
</dbReference>
<dbReference type="SUPFAM" id="SSF51306">
    <property type="entry name" value="LexA/Signal peptidase"/>
    <property type="match status" value="1"/>
</dbReference>
<evidence type="ECO:0000256" key="1">
    <source>
        <dbReference type="ARBA" id="ARBA00004401"/>
    </source>
</evidence>
<dbReference type="CDD" id="cd06530">
    <property type="entry name" value="S26_SPase_I"/>
    <property type="match status" value="1"/>
</dbReference>
<dbReference type="PANTHER" id="PTHR43390:SF1">
    <property type="entry name" value="CHLOROPLAST PROCESSING PEPTIDASE"/>
    <property type="match status" value="1"/>
</dbReference>
<dbReference type="PRINTS" id="PR00727">
    <property type="entry name" value="LEADERPTASE"/>
</dbReference>
<dbReference type="GO" id="GO:0005886">
    <property type="term" value="C:plasma membrane"/>
    <property type="evidence" value="ECO:0007669"/>
    <property type="project" value="UniProtKB-SubCell"/>
</dbReference>
<comment type="similarity">
    <text evidence="2 4">Belongs to the peptidase S26 family.</text>
</comment>
<comment type="subcellular location">
    <subcellularLocation>
        <location evidence="1">Cell membrane</location>
        <topology evidence="1">Single-pass type II membrane protein</topology>
    </subcellularLocation>
    <subcellularLocation>
        <location evidence="4">Membrane</location>
        <topology evidence="4">Single-pass type II membrane protein</topology>
    </subcellularLocation>
</comment>
<dbReference type="NCBIfam" id="TIGR02227">
    <property type="entry name" value="sigpep_I_bact"/>
    <property type="match status" value="1"/>
</dbReference>
<keyword evidence="4" id="KW-0472">Membrane</keyword>
<dbReference type="KEGG" id="aaxa:NCTC10138_00734"/>
<reference evidence="6 7" key="1">
    <citation type="submission" date="2019-01" db="EMBL/GenBank/DDBJ databases">
        <authorList>
            <consortium name="Pathogen Informatics"/>
        </authorList>
    </citation>
    <scope>NUCLEOTIDE SEQUENCE [LARGE SCALE GENOMIC DNA]</scope>
    <source>
        <strain evidence="6 7">NCTC10138</strain>
    </source>
</reference>
<dbReference type="OrthoDB" id="9802919at2"/>
<gene>
    <name evidence="6" type="primary">spsB</name>
    <name evidence="6" type="ORF">NCTC10138_00734</name>
</gene>
<feature type="transmembrane region" description="Helical" evidence="4">
    <location>
        <begin position="38"/>
        <end position="54"/>
    </location>
</feature>
<feature type="domain" description="Peptidase S26" evidence="5">
    <location>
        <begin position="84"/>
        <end position="241"/>
    </location>
</feature>
<dbReference type="STRING" id="1278311.GCA_000428705_00932"/>
<sequence length="249" mass="28649">MSRKNKIIYVSILAFNCLFSLILLIFNVSNNTTSLKTTFLFISILIGLAVLLFVKTESEETIIEESNDEETEKIITEKTKNEFVDWIAFISVVVSVFLIITSFFFFSARVDGTSMEPTIKENKHVYIFTFGYTAKKEDVVVYKRTSDLIIKRVAAVEGDKLSIKEEDSMMYLYINDQLYTNHYGEKYQLRLNDELRKTINSNNNNYVLKKYEVILLGDNESRSSDSRSFGVLSTKRIIGRALGDYSGKE</sequence>
<keyword evidence="4" id="KW-0645">Protease</keyword>
<keyword evidence="4" id="KW-1133">Transmembrane helix</keyword>
<dbReference type="InterPro" id="IPR000223">
    <property type="entry name" value="Pept_S26A_signal_pept_1"/>
</dbReference>
<dbReference type="InterPro" id="IPR019533">
    <property type="entry name" value="Peptidase_S26"/>
</dbReference>
<dbReference type="GO" id="GO:0004252">
    <property type="term" value="F:serine-type endopeptidase activity"/>
    <property type="evidence" value="ECO:0007669"/>
    <property type="project" value="InterPro"/>
</dbReference>
<evidence type="ECO:0000313" key="7">
    <source>
        <dbReference type="Proteomes" id="UP000289841"/>
    </source>
</evidence>
<feature type="transmembrane region" description="Helical" evidence="4">
    <location>
        <begin position="7"/>
        <end position="26"/>
    </location>
</feature>
<feature type="active site" evidence="3">
    <location>
        <position position="114"/>
    </location>
</feature>
<proteinExistence type="inferred from homology"/>
<comment type="caution">
    <text evidence="4">Lacks conserved residue(s) required for the propagation of feature annotation.</text>
</comment>
<dbReference type="PANTHER" id="PTHR43390">
    <property type="entry name" value="SIGNAL PEPTIDASE I"/>
    <property type="match status" value="1"/>
</dbReference>
<evidence type="ECO:0000313" key="6">
    <source>
        <dbReference type="EMBL" id="VEU80365.1"/>
    </source>
</evidence>
<comment type="catalytic activity">
    <reaction evidence="4">
        <text>Cleavage of hydrophobic, N-terminal signal or leader sequences from secreted and periplasmic proteins.</text>
        <dbReference type="EC" id="3.4.21.89"/>
    </reaction>
</comment>
<feature type="transmembrane region" description="Helical" evidence="4">
    <location>
        <begin position="83"/>
        <end position="106"/>
    </location>
</feature>
<keyword evidence="4" id="KW-0812">Transmembrane</keyword>
<evidence type="ECO:0000256" key="4">
    <source>
        <dbReference type="RuleBase" id="RU362042"/>
    </source>
</evidence>
<feature type="active site" evidence="3">
    <location>
        <position position="151"/>
    </location>
</feature>
<dbReference type="GO" id="GO:0006465">
    <property type="term" value="P:signal peptide processing"/>
    <property type="evidence" value="ECO:0007669"/>
    <property type="project" value="InterPro"/>
</dbReference>
<dbReference type="EC" id="3.4.21.89" evidence="4"/>
<dbReference type="Gene3D" id="2.10.109.10">
    <property type="entry name" value="Umud Fragment, subunit A"/>
    <property type="match status" value="1"/>
</dbReference>
<keyword evidence="4 6" id="KW-0378">Hydrolase</keyword>
<dbReference type="AlphaFoldDB" id="A0A449BD58"/>
<evidence type="ECO:0000259" key="5">
    <source>
        <dbReference type="Pfam" id="PF10502"/>
    </source>
</evidence>
<protein>
    <recommendedName>
        <fullName evidence="4">Signal peptidase I</fullName>
        <ecNumber evidence="4">3.4.21.89</ecNumber>
    </recommendedName>
</protein>
<organism evidence="6 7">
    <name type="scientific">Haploplasma axanthum</name>
    <name type="common">Acholeplasma axanthum</name>
    <dbReference type="NCBI Taxonomy" id="29552"/>
    <lineage>
        <taxon>Bacteria</taxon>
        <taxon>Bacillati</taxon>
        <taxon>Mycoplasmatota</taxon>
        <taxon>Mollicutes</taxon>
        <taxon>Acholeplasmatales</taxon>
        <taxon>Acholeplasmataceae</taxon>
        <taxon>Haploplasma</taxon>
    </lineage>
</organism>
<accession>A0A449BD58</accession>
<evidence type="ECO:0000256" key="2">
    <source>
        <dbReference type="ARBA" id="ARBA00009370"/>
    </source>
</evidence>
<dbReference type="Pfam" id="PF10502">
    <property type="entry name" value="Peptidase_S26"/>
    <property type="match status" value="1"/>
</dbReference>